<dbReference type="Proteomes" id="UP000076502">
    <property type="component" value="Unassembled WGS sequence"/>
</dbReference>
<evidence type="ECO:0000313" key="2">
    <source>
        <dbReference type="EMBL" id="KZC08971.1"/>
    </source>
</evidence>
<protein>
    <submittedName>
        <fullName evidence="2">Uncharacterized protein</fullName>
    </submittedName>
</protein>
<sequence>MAREKHTRGISKSNNKRTVLAKDAAKAPDFGAQGPGFPLGPYIWLLFYVICTIAYPPPPSTRPFSPSSGLTGELKEEKQKTNEDRQLKESSLLAIEQIVVIQTHLFSSPPLTLLQERGHHGSKYVIFHCLDTAIPITYETAKGTGTNDELNRRFTRERRAKRVTIRLTKIIRNQPN</sequence>
<proteinExistence type="predicted"/>
<dbReference type="EMBL" id="KQ434864">
    <property type="protein sequence ID" value="KZC08971.1"/>
    <property type="molecule type" value="Genomic_DNA"/>
</dbReference>
<keyword evidence="3" id="KW-1185">Reference proteome</keyword>
<name>A0A154PAV8_DUFNO</name>
<gene>
    <name evidence="2" type="ORF">WN55_11434</name>
</gene>
<reference evidence="2 3" key="1">
    <citation type="submission" date="2015-07" db="EMBL/GenBank/DDBJ databases">
        <title>The genome of Dufourea novaeangliae.</title>
        <authorList>
            <person name="Pan H."/>
            <person name="Kapheim K."/>
        </authorList>
    </citation>
    <scope>NUCLEOTIDE SEQUENCE [LARGE SCALE GENOMIC DNA]</scope>
    <source>
        <strain evidence="2">0120121106</strain>
        <tissue evidence="2">Whole body</tissue>
    </source>
</reference>
<evidence type="ECO:0000313" key="3">
    <source>
        <dbReference type="Proteomes" id="UP000076502"/>
    </source>
</evidence>
<organism evidence="2 3">
    <name type="scientific">Dufourea novaeangliae</name>
    <name type="common">Sweat bee</name>
    <dbReference type="NCBI Taxonomy" id="178035"/>
    <lineage>
        <taxon>Eukaryota</taxon>
        <taxon>Metazoa</taxon>
        <taxon>Ecdysozoa</taxon>
        <taxon>Arthropoda</taxon>
        <taxon>Hexapoda</taxon>
        <taxon>Insecta</taxon>
        <taxon>Pterygota</taxon>
        <taxon>Neoptera</taxon>
        <taxon>Endopterygota</taxon>
        <taxon>Hymenoptera</taxon>
        <taxon>Apocrita</taxon>
        <taxon>Aculeata</taxon>
        <taxon>Apoidea</taxon>
        <taxon>Anthophila</taxon>
        <taxon>Halictidae</taxon>
        <taxon>Rophitinae</taxon>
        <taxon>Dufourea</taxon>
    </lineage>
</organism>
<accession>A0A154PAV8</accession>
<feature type="region of interest" description="Disordered" evidence="1">
    <location>
        <begin position="61"/>
        <end position="85"/>
    </location>
</feature>
<dbReference type="AlphaFoldDB" id="A0A154PAV8"/>
<feature type="compositionally biased region" description="Basic and acidic residues" evidence="1">
    <location>
        <begin position="73"/>
        <end position="85"/>
    </location>
</feature>
<evidence type="ECO:0000256" key="1">
    <source>
        <dbReference type="SAM" id="MobiDB-lite"/>
    </source>
</evidence>